<gene>
    <name evidence="2" type="ORF">FGIG_01518</name>
</gene>
<sequence length="179" mass="17222">MFIFGAPPEIAMRVAQHLTTRAQEITQSELSAGEQRRGSTSSQANGLDPSVNACGLLTTTNESCYSTNGGNGLGCVVGSAHSNSCGGGGGDGLLAPNGVCLGSNATGNGGPSSLLSLSVTNSPLHPSAAGGGSFLISTSANGGSTRVACSGLLSSHLSSLPNSPCSGSNGGSNGVSGHG</sequence>
<proteinExistence type="predicted"/>
<organism evidence="2 3">
    <name type="scientific">Fasciola gigantica</name>
    <name type="common">Giant liver fluke</name>
    <dbReference type="NCBI Taxonomy" id="46835"/>
    <lineage>
        <taxon>Eukaryota</taxon>
        <taxon>Metazoa</taxon>
        <taxon>Spiralia</taxon>
        <taxon>Lophotrochozoa</taxon>
        <taxon>Platyhelminthes</taxon>
        <taxon>Trematoda</taxon>
        <taxon>Digenea</taxon>
        <taxon>Plagiorchiida</taxon>
        <taxon>Echinostomata</taxon>
        <taxon>Echinostomatoidea</taxon>
        <taxon>Fasciolidae</taxon>
        <taxon>Fasciola</taxon>
    </lineage>
</organism>
<dbReference type="OrthoDB" id="6252399at2759"/>
<feature type="compositionally biased region" description="Gly residues" evidence="1">
    <location>
        <begin position="168"/>
        <end position="179"/>
    </location>
</feature>
<accession>A0A504Y8E0</accession>
<dbReference type="Proteomes" id="UP000316759">
    <property type="component" value="Unassembled WGS sequence"/>
</dbReference>
<keyword evidence="3" id="KW-1185">Reference proteome</keyword>
<dbReference type="AlphaFoldDB" id="A0A504Y8E0"/>
<comment type="caution">
    <text evidence="2">The sequence shown here is derived from an EMBL/GenBank/DDBJ whole genome shotgun (WGS) entry which is preliminary data.</text>
</comment>
<evidence type="ECO:0000313" key="3">
    <source>
        <dbReference type="Proteomes" id="UP000316759"/>
    </source>
</evidence>
<evidence type="ECO:0000313" key="2">
    <source>
        <dbReference type="EMBL" id="TPP57354.1"/>
    </source>
</evidence>
<feature type="region of interest" description="Disordered" evidence="1">
    <location>
        <begin position="26"/>
        <end position="46"/>
    </location>
</feature>
<dbReference type="EMBL" id="SUNJ01013308">
    <property type="protein sequence ID" value="TPP57354.1"/>
    <property type="molecule type" value="Genomic_DNA"/>
</dbReference>
<evidence type="ECO:0000256" key="1">
    <source>
        <dbReference type="SAM" id="MobiDB-lite"/>
    </source>
</evidence>
<reference evidence="2 3" key="1">
    <citation type="submission" date="2019-04" db="EMBL/GenBank/DDBJ databases">
        <title>Annotation for the trematode Fasciola gigantica.</title>
        <authorList>
            <person name="Choi Y.-J."/>
        </authorList>
    </citation>
    <scope>NUCLEOTIDE SEQUENCE [LARGE SCALE GENOMIC DNA]</scope>
    <source>
        <strain evidence="2">Uganda_cow_1</strain>
    </source>
</reference>
<protein>
    <submittedName>
        <fullName evidence="2">RNA binding protein MEX3B</fullName>
    </submittedName>
</protein>
<feature type="region of interest" description="Disordered" evidence="1">
    <location>
        <begin position="159"/>
        <end position="179"/>
    </location>
</feature>
<name>A0A504Y8E0_FASGI</name>